<evidence type="ECO:0000259" key="7">
    <source>
        <dbReference type="PROSITE" id="PS50048"/>
    </source>
</evidence>
<organism evidence="8 9">
    <name type="scientific">Aspergillus pseudotamarii</name>
    <dbReference type="NCBI Taxonomy" id="132259"/>
    <lineage>
        <taxon>Eukaryota</taxon>
        <taxon>Fungi</taxon>
        <taxon>Dikarya</taxon>
        <taxon>Ascomycota</taxon>
        <taxon>Pezizomycotina</taxon>
        <taxon>Eurotiomycetes</taxon>
        <taxon>Eurotiomycetidae</taxon>
        <taxon>Eurotiales</taxon>
        <taxon>Aspergillaceae</taxon>
        <taxon>Aspergillus</taxon>
        <taxon>Aspergillus subgen. Circumdati</taxon>
    </lineage>
</organism>
<dbReference type="InterPro" id="IPR001138">
    <property type="entry name" value="Zn2Cys6_DnaBD"/>
</dbReference>
<keyword evidence="2" id="KW-0238">DNA-binding</keyword>
<feature type="region of interest" description="Disordered" evidence="6">
    <location>
        <begin position="305"/>
        <end position="350"/>
    </location>
</feature>
<evidence type="ECO:0000256" key="4">
    <source>
        <dbReference type="ARBA" id="ARBA00023242"/>
    </source>
</evidence>
<keyword evidence="3" id="KW-0804">Transcription</keyword>
<dbReference type="OrthoDB" id="4485017at2759"/>
<dbReference type="InterPro" id="IPR036864">
    <property type="entry name" value="Zn2-C6_fun-type_DNA-bd_sf"/>
</dbReference>
<dbReference type="GO" id="GO:0000981">
    <property type="term" value="F:DNA-binding transcription factor activity, RNA polymerase II-specific"/>
    <property type="evidence" value="ECO:0007669"/>
    <property type="project" value="InterPro"/>
</dbReference>
<proteinExistence type="predicted"/>
<sequence>MSNKRSFDEAALEGYDNNELLIPNAEDTVDDALLFENIHLSPPNPEPIEQTISQQVEIGEIPSATVVPEEISTTAIARPPVENRDGATTTALEAANSSRATSEATQGSEDATAQQTAQKPPKKKARKNHVPTLNRGKKDWRDAYLTNHHKRKDKMMAEWAEAKKKHEKAMEAKYRKGPVRPDEQFKKREPLTRAPTACDFCRLFKSRCNSDKDTECSNCVKTNSWCGETNASTEVTHYRGLSKDQEEKIQTLQEELEGLKRREQKYRNEIEELKKQLDDFPPLPTLPTPYGSWQTLGSTDYQRNYGGKGTAQVPVAGSLGPSQSNHQPSLSTVASGSSQTAPGYPQQNEVGPASLTNYSQFGRLQPDTLLHQDRAVNFYCEQVPQPLDGQMDGMPHGLPTLPYSVFNTPLSQGIPPMSSLASQYSAPLQTQQLHSNHMNYYASSPAQVIAQGAHQVKTDSSYVYENPLTEEVSSNLQQPAEDTELYKE</sequence>
<evidence type="ECO:0000256" key="5">
    <source>
        <dbReference type="SAM" id="Coils"/>
    </source>
</evidence>
<evidence type="ECO:0000256" key="1">
    <source>
        <dbReference type="ARBA" id="ARBA00023015"/>
    </source>
</evidence>
<name>A0A5N6SH59_ASPPS</name>
<dbReference type="PROSITE" id="PS50048">
    <property type="entry name" value="ZN2_CY6_FUNGAL_2"/>
    <property type="match status" value="1"/>
</dbReference>
<dbReference type="AlphaFoldDB" id="A0A5N6SH59"/>
<evidence type="ECO:0000313" key="9">
    <source>
        <dbReference type="Proteomes" id="UP000325672"/>
    </source>
</evidence>
<feature type="compositionally biased region" description="Polar residues" evidence="6">
    <location>
        <begin position="471"/>
        <end position="480"/>
    </location>
</feature>
<dbReference type="GO" id="GO:0008270">
    <property type="term" value="F:zinc ion binding"/>
    <property type="evidence" value="ECO:0007669"/>
    <property type="project" value="InterPro"/>
</dbReference>
<evidence type="ECO:0000256" key="3">
    <source>
        <dbReference type="ARBA" id="ARBA00023163"/>
    </source>
</evidence>
<keyword evidence="4" id="KW-0539">Nucleus</keyword>
<dbReference type="PROSITE" id="PS00463">
    <property type="entry name" value="ZN2_CY6_FUNGAL_1"/>
    <property type="match status" value="1"/>
</dbReference>
<keyword evidence="5" id="KW-0175">Coiled coil</keyword>
<dbReference type="SUPFAM" id="SSF57701">
    <property type="entry name" value="Zn2/Cys6 DNA-binding domain"/>
    <property type="match status" value="1"/>
</dbReference>
<dbReference type="Pfam" id="PF00172">
    <property type="entry name" value="Zn_clus"/>
    <property type="match status" value="1"/>
</dbReference>
<protein>
    <recommendedName>
        <fullName evidence="7">Zn(2)-C6 fungal-type domain-containing protein</fullName>
    </recommendedName>
</protein>
<dbReference type="GO" id="GO:0003677">
    <property type="term" value="F:DNA binding"/>
    <property type="evidence" value="ECO:0007669"/>
    <property type="project" value="UniProtKB-KW"/>
</dbReference>
<feature type="region of interest" description="Disordered" evidence="6">
    <location>
        <begin position="72"/>
        <end position="138"/>
    </location>
</feature>
<dbReference type="RefSeq" id="XP_031909133.1">
    <property type="nucleotide sequence ID" value="XM_032060809.1"/>
</dbReference>
<feature type="compositionally biased region" description="Polar residues" evidence="6">
    <location>
        <begin position="86"/>
        <end position="109"/>
    </location>
</feature>
<feature type="coiled-coil region" evidence="5">
    <location>
        <begin position="242"/>
        <end position="279"/>
    </location>
</feature>
<accession>A0A5N6SH59</accession>
<keyword evidence="1" id="KW-0805">Transcription regulation</keyword>
<feature type="compositionally biased region" description="Basic residues" evidence="6">
    <location>
        <begin position="120"/>
        <end position="129"/>
    </location>
</feature>
<evidence type="ECO:0000313" key="8">
    <source>
        <dbReference type="EMBL" id="KAE8133070.1"/>
    </source>
</evidence>
<dbReference type="EMBL" id="ML743622">
    <property type="protein sequence ID" value="KAE8133070.1"/>
    <property type="molecule type" value="Genomic_DNA"/>
</dbReference>
<feature type="compositionally biased region" description="Polar residues" evidence="6">
    <location>
        <begin position="320"/>
        <end position="350"/>
    </location>
</feature>
<dbReference type="CDD" id="cd00067">
    <property type="entry name" value="GAL4"/>
    <property type="match status" value="1"/>
</dbReference>
<keyword evidence="9" id="KW-1185">Reference proteome</keyword>
<dbReference type="Proteomes" id="UP000325672">
    <property type="component" value="Unassembled WGS sequence"/>
</dbReference>
<reference evidence="8 9" key="1">
    <citation type="submission" date="2019-04" db="EMBL/GenBank/DDBJ databases">
        <title>Friends and foes A comparative genomics study of 23 Aspergillus species from section Flavi.</title>
        <authorList>
            <consortium name="DOE Joint Genome Institute"/>
            <person name="Kjaerbolling I."/>
            <person name="Vesth T."/>
            <person name="Frisvad J.C."/>
            <person name="Nybo J.L."/>
            <person name="Theobald S."/>
            <person name="Kildgaard S."/>
            <person name="Isbrandt T."/>
            <person name="Kuo A."/>
            <person name="Sato A."/>
            <person name="Lyhne E.K."/>
            <person name="Kogle M.E."/>
            <person name="Wiebenga A."/>
            <person name="Kun R.S."/>
            <person name="Lubbers R.J."/>
            <person name="Makela M.R."/>
            <person name="Barry K."/>
            <person name="Chovatia M."/>
            <person name="Clum A."/>
            <person name="Daum C."/>
            <person name="Haridas S."/>
            <person name="He G."/>
            <person name="LaButti K."/>
            <person name="Lipzen A."/>
            <person name="Mondo S."/>
            <person name="Riley R."/>
            <person name="Salamov A."/>
            <person name="Simmons B.A."/>
            <person name="Magnuson J.K."/>
            <person name="Henrissat B."/>
            <person name="Mortensen U.H."/>
            <person name="Larsen T.O."/>
            <person name="Devries R.P."/>
            <person name="Grigoriev I.V."/>
            <person name="Machida M."/>
            <person name="Baker S.E."/>
            <person name="Andersen M.R."/>
        </authorList>
    </citation>
    <scope>NUCLEOTIDE SEQUENCE [LARGE SCALE GENOMIC DNA]</scope>
    <source>
        <strain evidence="8 9">CBS 117625</strain>
    </source>
</reference>
<dbReference type="Gene3D" id="4.10.240.10">
    <property type="entry name" value="Zn(2)-C6 fungal-type DNA-binding domain"/>
    <property type="match status" value="1"/>
</dbReference>
<dbReference type="GO" id="GO:0009893">
    <property type="term" value="P:positive regulation of metabolic process"/>
    <property type="evidence" value="ECO:0007669"/>
    <property type="project" value="UniProtKB-ARBA"/>
</dbReference>
<feature type="region of interest" description="Disordered" evidence="6">
    <location>
        <begin position="469"/>
        <end position="488"/>
    </location>
</feature>
<gene>
    <name evidence="8" type="ORF">BDV38DRAFT_287160</name>
</gene>
<feature type="domain" description="Zn(2)-C6 fungal-type" evidence="7">
    <location>
        <begin position="197"/>
        <end position="226"/>
    </location>
</feature>
<dbReference type="GeneID" id="43645019"/>
<evidence type="ECO:0000256" key="6">
    <source>
        <dbReference type="SAM" id="MobiDB-lite"/>
    </source>
</evidence>
<evidence type="ECO:0000256" key="2">
    <source>
        <dbReference type="ARBA" id="ARBA00023125"/>
    </source>
</evidence>